<evidence type="ECO:0000313" key="7">
    <source>
        <dbReference type="Proteomes" id="UP000215738"/>
    </source>
</evidence>
<keyword evidence="7" id="KW-1185">Reference proteome</keyword>
<comment type="similarity">
    <text evidence="1">Belongs to the phage antitermination Q type 1 family.</text>
</comment>
<evidence type="ECO:0000256" key="2">
    <source>
        <dbReference type="ARBA" id="ARBA00023015"/>
    </source>
</evidence>
<keyword evidence="4" id="KW-0804">Transcription</keyword>
<sequence>MNFKAKFRRFGYWGKSRLEMDYPVVTCGIKGAARTKPFLDPLSDEEGMVIDGGLVLMKQINFDQFHVFMLTYVERYDRVDICRIKHISDKKRQNLLRQAENFLKGYLLRGDVLFFA</sequence>
<dbReference type="AlphaFoldDB" id="A0A263HCR0"/>
<dbReference type="OrthoDB" id="5679912at2"/>
<reference evidence="5 7" key="1">
    <citation type="submission" date="2017-07" db="EMBL/GenBank/DDBJ databases">
        <title>Virulence factors identified in Actinobacillus seminis.</title>
        <authorList>
            <person name="Negrete-Abascal E."/>
            <person name="Vaca-Pacheco S."/>
            <person name="Montes-Garcia F."/>
            <person name="Leyto-Gil A.M."/>
            <person name="Fragoso-Garcia E."/>
            <person name="Carvente-Garcia R."/>
            <person name="Perez-Agueros S."/>
            <person name="Castelan-Sanchez H.G."/>
            <person name="Garcia-Molina A."/>
            <person name="Villamar T.E."/>
            <person name="Vazquez-Cruz C."/>
        </authorList>
    </citation>
    <scope>NUCLEOTIDE SEQUENCE [LARGE SCALE GENOMIC DNA]</scope>
    <source>
        <strain evidence="5 7">ATCC 15768</strain>
    </source>
</reference>
<reference evidence="6 8" key="2">
    <citation type="submission" date="2018-06" db="EMBL/GenBank/DDBJ databases">
        <authorList>
            <consortium name="Pathogen Informatics"/>
            <person name="Doyle S."/>
        </authorList>
    </citation>
    <scope>NUCLEOTIDE SEQUENCE [LARGE SCALE GENOMIC DNA]</scope>
    <source>
        <strain evidence="6 8">NCTC10851</strain>
    </source>
</reference>
<dbReference type="GO" id="GO:0003677">
    <property type="term" value="F:DNA binding"/>
    <property type="evidence" value="ECO:0007669"/>
    <property type="project" value="UniProtKB-KW"/>
</dbReference>
<dbReference type="EMBL" id="UFSB01000001">
    <property type="protein sequence ID" value="SUU36697.1"/>
    <property type="molecule type" value="Genomic_DNA"/>
</dbReference>
<gene>
    <name evidence="5" type="ORF">CFY87_05920</name>
    <name evidence="6" type="ORF">NCTC10851_01314</name>
</gene>
<accession>A0A263HCR0</accession>
<dbReference type="RefSeq" id="WP_094946324.1">
    <property type="nucleotide sequence ID" value="NZ_NLFK01000005.1"/>
</dbReference>
<evidence type="ECO:0000313" key="8">
    <source>
        <dbReference type="Proteomes" id="UP000254507"/>
    </source>
</evidence>
<name>A0A263HCR0_9PAST</name>
<dbReference type="GO" id="GO:0060567">
    <property type="term" value="P:negative regulation of termination of DNA-templated transcription"/>
    <property type="evidence" value="ECO:0007669"/>
    <property type="project" value="InterPro"/>
</dbReference>
<evidence type="ECO:0000313" key="5">
    <source>
        <dbReference type="EMBL" id="OZN24871.1"/>
    </source>
</evidence>
<dbReference type="Proteomes" id="UP000215738">
    <property type="component" value="Unassembled WGS sequence"/>
</dbReference>
<dbReference type="Pfam" id="PF06530">
    <property type="entry name" value="Phage_antitermQ"/>
    <property type="match status" value="1"/>
</dbReference>
<proteinExistence type="inferred from homology"/>
<keyword evidence="3" id="KW-0238">DNA-binding</keyword>
<evidence type="ECO:0000313" key="6">
    <source>
        <dbReference type="EMBL" id="SUU36697.1"/>
    </source>
</evidence>
<dbReference type="InterPro" id="IPR010534">
    <property type="entry name" value="Phage_933W_GpQ"/>
</dbReference>
<protein>
    <submittedName>
        <fullName evidence="6">Phage antitermination protein Q</fullName>
    </submittedName>
</protein>
<dbReference type="Proteomes" id="UP000254507">
    <property type="component" value="Unassembled WGS sequence"/>
</dbReference>
<dbReference type="EMBL" id="NLFK01000005">
    <property type="protein sequence ID" value="OZN24871.1"/>
    <property type="molecule type" value="Genomic_DNA"/>
</dbReference>
<keyword evidence="2" id="KW-0805">Transcription regulation</keyword>
<organism evidence="6 8">
    <name type="scientific">Actinobacillus seminis</name>
    <dbReference type="NCBI Taxonomy" id="722"/>
    <lineage>
        <taxon>Bacteria</taxon>
        <taxon>Pseudomonadati</taxon>
        <taxon>Pseudomonadota</taxon>
        <taxon>Gammaproteobacteria</taxon>
        <taxon>Pasteurellales</taxon>
        <taxon>Pasteurellaceae</taxon>
        <taxon>Actinobacillus</taxon>
    </lineage>
</organism>
<evidence type="ECO:0000256" key="4">
    <source>
        <dbReference type="ARBA" id="ARBA00023163"/>
    </source>
</evidence>
<dbReference type="InParanoid" id="A0A263HCR0"/>
<evidence type="ECO:0000256" key="3">
    <source>
        <dbReference type="ARBA" id="ARBA00023125"/>
    </source>
</evidence>
<evidence type="ECO:0000256" key="1">
    <source>
        <dbReference type="ARBA" id="ARBA00010234"/>
    </source>
</evidence>